<dbReference type="Proteomes" id="UP001617351">
    <property type="component" value="Unassembled WGS sequence"/>
</dbReference>
<dbReference type="EMBL" id="JBIUYY010000018">
    <property type="protein sequence ID" value="MFJ2825531.1"/>
    <property type="molecule type" value="Genomic_DNA"/>
</dbReference>
<name>A0ABW8EUH8_STRT5</name>
<reference evidence="1 2" key="1">
    <citation type="submission" date="2024-10" db="EMBL/GenBank/DDBJ databases">
        <title>The Natural Products Discovery Center: Release of the First 8490 Sequenced Strains for Exploring Actinobacteria Biosynthetic Diversity.</title>
        <authorList>
            <person name="Kalkreuter E."/>
            <person name="Kautsar S.A."/>
            <person name="Yang D."/>
            <person name="Bader C.D."/>
            <person name="Teijaro C.N."/>
            <person name="Fluegel L."/>
            <person name="Davis C.M."/>
            <person name="Simpson J.R."/>
            <person name="Lauterbach L."/>
            <person name="Steele A.D."/>
            <person name="Gui C."/>
            <person name="Meng S."/>
            <person name="Li G."/>
            <person name="Viehrig K."/>
            <person name="Ye F."/>
            <person name="Su P."/>
            <person name="Kiefer A.F."/>
            <person name="Nichols A."/>
            <person name="Cepeda A.J."/>
            <person name="Yan W."/>
            <person name="Fan B."/>
            <person name="Jiang Y."/>
            <person name="Adhikari A."/>
            <person name="Zheng C.-J."/>
            <person name="Schuster L."/>
            <person name="Cowan T.M."/>
            <person name="Smanski M.J."/>
            <person name="Chevrette M.G."/>
            <person name="De Carvalho L.P.S."/>
            <person name="Shen B."/>
        </authorList>
    </citation>
    <scope>NUCLEOTIDE SEQUENCE [LARGE SCALE GENOMIC DNA]</scope>
    <source>
        <strain evidence="1 2">NPDC087220</strain>
    </source>
</reference>
<evidence type="ECO:0000313" key="1">
    <source>
        <dbReference type="EMBL" id="MFJ2825531.1"/>
    </source>
</evidence>
<gene>
    <name evidence="1" type="ORF">ACIO7M_31100</name>
</gene>
<organism evidence="1 2">
    <name type="scientific">Streptomyces toxytricini</name>
    <name type="common">Actinomyces toxytricini</name>
    <dbReference type="NCBI Taxonomy" id="67369"/>
    <lineage>
        <taxon>Bacteria</taxon>
        <taxon>Bacillati</taxon>
        <taxon>Actinomycetota</taxon>
        <taxon>Actinomycetes</taxon>
        <taxon>Kitasatosporales</taxon>
        <taxon>Streptomycetaceae</taxon>
        <taxon>Streptomyces</taxon>
    </lineage>
</organism>
<comment type="caution">
    <text evidence="1">The sequence shown here is derived from an EMBL/GenBank/DDBJ whole genome shotgun (WGS) entry which is preliminary data.</text>
</comment>
<proteinExistence type="predicted"/>
<accession>A0ABW8EUH8</accession>
<protein>
    <submittedName>
        <fullName evidence="1">Uncharacterized protein</fullName>
    </submittedName>
</protein>
<keyword evidence="2" id="KW-1185">Reference proteome</keyword>
<evidence type="ECO:0000313" key="2">
    <source>
        <dbReference type="Proteomes" id="UP001617351"/>
    </source>
</evidence>
<dbReference type="RefSeq" id="WP_402386957.1">
    <property type="nucleotide sequence ID" value="NZ_JBIUYY010000018.1"/>
</dbReference>
<sequence>MPLFQRRDAGDDGWTVEPMGNGEACRWRVRMERIGDIHPQYREVLEAAAREEGRSLEEYVAWVANLSSDRMHATRDRIMNGVAGEREATRYSCWLEARAAVQEVQYRIEVRPGKFAWRGR</sequence>